<sequence>MIKNIRAHIQRLGTSMELRAQPDVLQRFLGEWDVQGRSIPNSLRHQGDHVVREVLAESSAHHDTPQ</sequence>
<proteinExistence type="predicted"/>
<evidence type="ECO:0000313" key="1">
    <source>
        <dbReference type="EMBL" id="KAH3878914.1"/>
    </source>
</evidence>
<protein>
    <submittedName>
        <fullName evidence="1">Uncharacterized protein</fullName>
    </submittedName>
</protein>
<organism evidence="1 2">
    <name type="scientific">Dreissena polymorpha</name>
    <name type="common">Zebra mussel</name>
    <name type="synonym">Mytilus polymorpha</name>
    <dbReference type="NCBI Taxonomy" id="45954"/>
    <lineage>
        <taxon>Eukaryota</taxon>
        <taxon>Metazoa</taxon>
        <taxon>Spiralia</taxon>
        <taxon>Lophotrochozoa</taxon>
        <taxon>Mollusca</taxon>
        <taxon>Bivalvia</taxon>
        <taxon>Autobranchia</taxon>
        <taxon>Heteroconchia</taxon>
        <taxon>Euheterodonta</taxon>
        <taxon>Imparidentia</taxon>
        <taxon>Neoheterodontei</taxon>
        <taxon>Myida</taxon>
        <taxon>Dreissenoidea</taxon>
        <taxon>Dreissenidae</taxon>
        <taxon>Dreissena</taxon>
    </lineage>
</organism>
<name>A0A9D4MN16_DREPO</name>
<reference evidence="1" key="2">
    <citation type="submission" date="2020-11" db="EMBL/GenBank/DDBJ databases">
        <authorList>
            <person name="McCartney M.A."/>
            <person name="Auch B."/>
            <person name="Kono T."/>
            <person name="Mallez S."/>
            <person name="Becker A."/>
            <person name="Gohl D.M."/>
            <person name="Silverstein K.A.T."/>
            <person name="Koren S."/>
            <person name="Bechman K.B."/>
            <person name="Herman A."/>
            <person name="Abrahante J.E."/>
            <person name="Garbe J."/>
        </authorList>
    </citation>
    <scope>NUCLEOTIDE SEQUENCE</scope>
    <source>
        <strain evidence="1">Duluth1</strain>
        <tissue evidence="1">Whole animal</tissue>
    </source>
</reference>
<comment type="caution">
    <text evidence="1">The sequence shown here is derived from an EMBL/GenBank/DDBJ whole genome shotgun (WGS) entry which is preliminary data.</text>
</comment>
<dbReference type="EMBL" id="JAIWYP010000001">
    <property type="protein sequence ID" value="KAH3878914.1"/>
    <property type="molecule type" value="Genomic_DNA"/>
</dbReference>
<accession>A0A9D4MN16</accession>
<evidence type="ECO:0000313" key="2">
    <source>
        <dbReference type="Proteomes" id="UP000828390"/>
    </source>
</evidence>
<gene>
    <name evidence="1" type="ORF">DPMN_002815</name>
</gene>
<dbReference type="AlphaFoldDB" id="A0A9D4MN16"/>
<reference evidence="1" key="1">
    <citation type="journal article" date="2019" name="bioRxiv">
        <title>The Genome of the Zebra Mussel, Dreissena polymorpha: A Resource for Invasive Species Research.</title>
        <authorList>
            <person name="McCartney M.A."/>
            <person name="Auch B."/>
            <person name="Kono T."/>
            <person name="Mallez S."/>
            <person name="Zhang Y."/>
            <person name="Obille A."/>
            <person name="Becker A."/>
            <person name="Abrahante J.E."/>
            <person name="Garbe J."/>
            <person name="Badalamenti J.P."/>
            <person name="Herman A."/>
            <person name="Mangelson H."/>
            <person name="Liachko I."/>
            <person name="Sullivan S."/>
            <person name="Sone E.D."/>
            <person name="Koren S."/>
            <person name="Silverstein K.A.T."/>
            <person name="Beckman K.B."/>
            <person name="Gohl D.M."/>
        </authorList>
    </citation>
    <scope>NUCLEOTIDE SEQUENCE</scope>
    <source>
        <strain evidence="1">Duluth1</strain>
        <tissue evidence="1">Whole animal</tissue>
    </source>
</reference>
<keyword evidence="2" id="KW-1185">Reference proteome</keyword>
<dbReference type="Proteomes" id="UP000828390">
    <property type="component" value="Unassembled WGS sequence"/>
</dbReference>